<gene>
    <name evidence="1" type="ORF">ACJMK2_026335</name>
</gene>
<name>A0ABD3XKU0_SINWO</name>
<proteinExistence type="predicted"/>
<feature type="non-terminal residue" evidence="1">
    <location>
        <position position="161"/>
    </location>
</feature>
<accession>A0ABD3XKU0</accession>
<evidence type="ECO:0000313" key="1">
    <source>
        <dbReference type="EMBL" id="KAL3886335.1"/>
    </source>
</evidence>
<protein>
    <submittedName>
        <fullName evidence="1">Uncharacterized protein</fullName>
    </submittedName>
</protein>
<keyword evidence="2" id="KW-1185">Reference proteome</keyword>
<sequence>SENAFCYVKVNFEEFDAMYSLLVKTPDSLLPVMEYFRQIGSTVIFSEEYSRLIKVLASPSPVSEKILGQEKITLPQMEVRQEYYDVPSFLKTALREVICKVKITFEGHKGQDTGLPIGPASRDAIYPALPEKWEVPFYCRKHGRHSTLLPGIFTVFCQHGM</sequence>
<dbReference type="Proteomes" id="UP001634394">
    <property type="component" value="Unassembled WGS sequence"/>
</dbReference>
<organism evidence="1 2">
    <name type="scientific">Sinanodonta woodiana</name>
    <name type="common">Chinese pond mussel</name>
    <name type="synonym">Anodonta woodiana</name>
    <dbReference type="NCBI Taxonomy" id="1069815"/>
    <lineage>
        <taxon>Eukaryota</taxon>
        <taxon>Metazoa</taxon>
        <taxon>Spiralia</taxon>
        <taxon>Lophotrochozoa</taxon>
        <taxon>Mollusca</taxon>
        <taxon>Bivalvia</taxon>
        <taxon>Autobranchia</taxon>
        <taxon>Heteroconchia</taxon>
        <taxon>Palaeoheterodonta</taxon>
        <taxon>Unionida</taxon>
        <taxon>Unionoidea</taxon>
        <taxon>Unionidae</taxon>
        <taxon>Unioninae</taxon>
        <taxon>Sinanodonta</taxon>
    </lineage>
</organism>
<dbReference type="AlphaFoldDB" id="A0ABD3XKU0"/>
<reference evidence="1 2" key="1">
    <citation type="submission" date="2024-11" db="EMBL/GenBank/DDBJ databases">
        <title>Chromosome-level genome assembly of the freshwater bivalve Anodonta woodiana.</title>
        <authorList>
            <person name="Chen X."/>
        </authorList>
    </citation>
    <scope>NUCLEOTIDE SEQUENCE [LARGE SCALE GENOMIC DNA]</scope>
    <source>
        <strain evidence="1">MN2024</strain>
        <tissue evidence="1">Gills</tissue>
    </source>
</reference>
<evidence type="ECO:0000313" key="2">
    <source>
        <dbReference type="Proteomes" id="UP001634394"/>
    </source>
</evidence>
<comment type="caution">
    <text evidence="1">The sequence shown here is derived from an EMBL/GenBank/DDBJ whole genome shotgun (WGS) entry which is preliminary data.</text>
</comment>
<feature type="non-terminal residue" evidence="1">
    <location>
        <position position="1"/>
    </location>
</feature>
<dbReference type="EMBL" id="JBJQND010000002">
    <property type="protein sequence ID" value="KAL3886335.1"/>
    <property type="molecule type" value="Genomic_DNA"/>
</dbReference>